<proteinExistence type="predicted"/>
<accession>A0A7W5FT74</accession>
<feature type="domain" description="Ice-binding protein C-terminal" evidence="2">
    <location>
        <begin position="179"/>
        <end position="203"/>
    </location>
</feature>
<comment type="caution">
    <text evidence="3">The sequence shown here is derived from an EMBL/GenBank/DDBJ whole genome shotgun (WGS) entry which is preliminary data.</text>
</comment>
<dbReference type="NCBIfam" id="TIGR02595">
    <property type="entry name" value="PEP_CTERM"/>
    <property type="match status" value="1"/>
</dbReference>
<sequence>MKKLSVALLGATTLLAAASTFAAPIQLVKNGGFESDIVGNSNWTQGNTLSGWTVGANGIEIRNDVAGKAFGGNNFVELDTYGNSSISQNLATTAGGKYTLSFYYSPREFTSSATNGIEVLWNGVSKGIFSANGGGSGNLWQQYSLNVTGFGPSTALEFRAVGASDSFGGGLDNVSVTSAVPEPGSMALMALGLGVLGFCVRRKRPA</sequence>
<organism evidence="3 4">
    <name type="scientific">Pseudoduganella violacea</name>
    <dbReference type="NCBI Taxonomy" id="1715466"/>
    <lineage>
        <taxon>Bacteria</taxon>
        <taxon>Pseudomonadati</taxon>
        <taxon>Pseudomonadota</taxon>
        <taxon>Betaproteobacteria</taxon>
        <taxon>Burkholderiales</taxon>
        <taxon>Oxalobacteraceae</taxon>
        <taxon>Telluria group</taxon>
        <taxon>Pseudoduganella</taxon>
    </lineage>
</organism>
<dbReference type="RefSeq" id="WP_183440048.1">
    <property type="nucleotide sequence ID" value="NZ_JACHXD010000002.1"/>
</dbReference>
<evidence type="ECO:0000313" key="4">
    <source>
        <dbReference type="Proteomes" id="UP000541535"/>
    </source>
</evidence>
<name>A0A7W5FT74_9BURK</name>
<keyword evidence="1" id="KW-0732">Signal</keyword>
<feature type="signal peptide" evidence="1">
    <location>
        <begin position="1"/>
        <end position="22"/>
    </location>
</feature>
<keyword evidence="4" id="KW-1185">Reference proteome</keyword>
<dbReference type="AlphaFoldDB" id="A0A7W5FT74"/>
<evidence type="ECO:0000256" key="1">
    <source>
        <dbReference type="SAM" id="SignalP"/>
    </source>
</evidence>
<gene>
    <name evidence="3" type="ORF">FHS03_000934</name>
</gene>
<protein>
    <recommendedName>
        <fullName evidence="2">Ice-binding protein C-terminal domain-containing protein</fullName>
    </recommendedName>
</protein>
<dbReference type="Pfam" id="PF07589">
    <property type="entry name" value="PEP-CTERM"/>
    <property type="match status" value="1"/>
</dbReference>
<evidence type="ECO:0000313" key="3">
    <source>
        <dbReference type="EMBL" id="MBB3117908.1"/>
    </source>
</evidence>
<dbReference type="Proteomes" id="UP000541535">
    <property type="component" value="Unassembled WGS sequence"/>
</dbReference>
<dbReference type="Gene3D" id="2.60.120.260">
    <property type="entry name" value="Galactose-binding domain-like"/>
    <property type="match status" value="1"/>
</dbReference>
<feature type="chain" id="PRO_5031166061" description="Ice-binding protein C-terminal domain-containing protein" evidence="1">
    <location>
        <begin position="23"/>
        <end position="206"/>
    </location>
</feature>
<evidence type="ECO:0000259" key="2">
    <source>
        <dbReference type="Pfam" id="PF07589"/>
    </source>
</evidence>
<reference evidence="3 4" key="1">
    <citation type="submission" date="2020-08" db="EMBL/GenBank/DDBJ databases">
        <title>Genomic Encyclopedia of Type Strains, Phase III (KMG-III): the genomes of soil and plant-associated and newly described type strains.</title>
        <authorList>
            <person name="Whitman W."/>
        </authorList>
    </citation>
    <scope>NUCLEOTIDE SEQUENCE [LARGE SCALE GENOMIC DNA]</scope>
    <source>
        <strain evidence="3 4">CECT 8897</strain>
    </source>
</reference>
<dbReference type="InterPro" id="IPR013424">
    <property type="entry name" value="Ice-binding_C"/>
</dbReference>
<dbReference type="EMBL" id="JACHXD010000002">
    <property type="protein sequence ID" value="MBB3117908.1"/>
    <property type="molecule type" value="Genomic_DNA"/>
</dbReference>